<name>A0A1Y6FAB1_9SPHN</name>
<organism evidence="1 2">
    <name type="scientific">Altererythrobacter xiamenensis</name>
    <dbReference type="NCBI Taxonomy" id="1316679"/>
    <lineage>
        <taxon>Bacteria</taxon>
        <taxon>Pseudomonadati</taxon>
        <taxon>Pseudomonadota</taxon>
        <taxon>Alphaproteobacteria</taxon>
        <taxon>Sphingomonadales</taxon>
        <taxon>Erythrobacteraceae</taxon>
        <taxon>Altererythrobacter</taxon>
    </lineage>
</organism>
<protein>
    <submittedName>
        <fullName evidence="1">Uncharacterized protein</fullName>
    </submittedName>
</protein>
<evidence type="ECO:0000313" key="2">
    <source>
        <dbReference type="Proteomes" id="UP000194420"/>
    </source>
</evidence>
<dbReference type="AlphaFoldDB" id="A0A1Y6FAB1"/>
<dbReference type="Proteomes" id="UP000194420">
    <property type="component" value="Unassembled WGS sequence"/>
</dbReference>
<proteinExistence type="predicted"/>
<sequence length="175" mass="19301">MRFELYRVTISRAHRRVTGFVLASDPQRAEEIVIANEIELNQENDGFTVERVDDTLPEDQRLGLDALLECAPAGFASFNPQVGWIAHALPAPKLHLYRIEEVSGDEHFVVAPTGDVAAAVYCECVELKEGEARMFRIHDGATGLKNKALRGLPALLEFGPVGLAVYTEGGWLLKD</sequence>
<reference evidence="2" key="1">
    <citation type="submission" date="2017-04" db="EMBL/GenBank/DDBJ databases">
        <authorList>
            <person name="Varghese N."/>
            <person name="Submissions S."/>
        </authorList>
    </citation>
    <scope>NUCLEOTIDE SEQUENCE [LARGE SCALE GENOMIC DNA]</scope>
</reference>
<keyword evidence="2" id="KW-1185">Reference proteome</keyword>
<dbReference type="RefSeq" id="WP_086437754.1">
    <property type="nucleotide sequence ID" value="NZ_FXWG01000002.1"/>
</dbReference>
<gene>
    <name evidence="1" type="ORF">SAMN06297468_1900</name>
</gene>
<dbReference type="EMBL" id="FXWG01000002">
    <property type="protein sequence ID" value="SMQ69712.1"/>
    <property type="molecule type" value="Genomic_DNA"/>
</dbReference>
<dbReference type="OrthoDB" id="7428756at2"/>
<evidence type="ECO:0000313" key="1">
    <source>
        <dbReference type="EMBL" id="SMQ69712.1"/>
    </source>
</evidence>
<accession>A0A1Y6FAB1</accession>